<name>E2S828_9ACTN</name>
<feature type="domain" description="Leucine-binding protein" evidence="4">
    <location>
        <begin position="68"/>
        <end position="393"/>
    </location>
</feature>
<dbReference type="OrthoDB" id="26870at2"/>
<dbReference type="InterPro" id="IPR028082">
    <property type="entry name" value="Peripla_BP_I"/>
</dbReference>
<evidence type="ECO:0000256" key="2">
    <source>
        <dbReference type="ARBA" id="ARBA00022729"/>
    </source>
</evidence>
<organism evidence="5 6">
    <name type="scientific">Aeromicrobium marinum DSM 15272</name>
    <dbReference type="NCBI Taxonomy" id="585531"/>
    <lineage>
        <taxon>Bacteria</taxon>
        <taxon>Bacillati</taxon>
        <taxon>Actinomycetota</taxon>
        <taxon>Actinomycetes</taxon>
        <taxon>Propionibacteriales</taxon>
        <taxon>Nocardioidaceae</taxon>
        <taxon>Aeromicrobium</taxon>
    </lineage>
</organism>
<evidence type="ECO:0000256" key="1">
    <source>
        <dbReference type="ARBA" id="ARBA00010062"/>
    </source>
</evidence>
<dbReference type="PANTHER" id="PTHR47235:SF1">
    <property type="entry name" value="BLR6548 PROTEIN"/>
    <property type="match status" value="1"/>
</dbReference>
<dbReference type="EMBL" id="ACLF03000001">
    <property type="protein sequence ID" value="EFQ84844.1"/>
    <property type="molecule type" value="Genomic_DNA"/>
</dbReference>
<dbReference type="InterPro" id="IPR028081">
    <property type="entry name" value="Leu-bd"/>
</dbReference>
<dbReference type="PROSITE" id="PS51257">
    <property type="entry name" value="PROKAR_LIPOPROTEIN"/>
    <property type="match status" value="1"/>
</dbReference>
<evidence type="ECO:0000313" key="5">
    <source>
        <dbReference type="EMBL" id="EFQ84844.1"/>
    </source>
</evidence>
<protein>
    <recommendedName>
        <fullName evidence="4">Leucine-binding protein domain-containing protein</fullName>
    </recommendedName>
</protein>
<sequence>MKTTPGTRYTRIALPLATAALLTLSACGSGSEESGEAADSAIDPADFSINLDDCTDPAAVTEEITDTFTIGYSAPLSGPVAGAVELATAGYDARIAAENEAGGIDGVMIEVIYKDDAFAPDKAKANGTEFIDSIGVDALATFGTGPLSAMVDDQNAACVPMLYPSSSTKDYVDIEEFPWTTTILPLAENEAKFLVDLIQDRYDEDVKVGIAENETASGSVQSEAFQAAAEDAGLEITAIVSDADPVAAATELLSQDVEVVYHGGVTGTCAAFDIASGRVGYEPDLVLKPSNCVNAVEYISAGDAADGIELGAFGKDPNAPENADDEGVALYREQMEAAGVPEDVIGNAVAVSGWTQADLVINTLKQAAASDDGLTRLSVMAAARDQDYASPMLINGIQWYSTPELLTGIDGFRPITWNAAEQRFEPAGEVISIRPE</sequence>
<feature type="chain" id="PRO_5039558775" description="Leucine-binding protein domain-containing protein" evidence="3">
    <location>
        <begin position="29"/>
        <end position="436"/>
    </location>
</feature>
<evidence type="ECO:0000313" key="6">
    <source>
        <dbReference type="Proteomes" id="UP000003111"/>
    </source>
</evidence>
<evidence type="ECO:0000256" key="3">
    <source>
        <dbReference type="SAM" id="SignalP"/>
    </source>
</evidence>
<accession>E2S828</accession>
<dbReference type="AlphaFoldDB" id="E2S828"/>
<dbReference type="RefSeq" id="WP_007076752.1">
    <property type="nucleotide sequence ID" value="NZ_CM001024.1"/>
</dbReference>
<keyword evidence="2 3" id="KW-0732">Signal</keyword>
<keyword evidence="6" id="KW-1185">Reference proteome</keyword>
<dbReference type="Gene3D" id="3.40.50.2300">
    <property type="match status" value="2"/>
</dbReference>
<dbReference type="eggNOG" id="COG0683">
    <property type="taxonomic scope" value="Bacteria"/>
</dbReference>
<dbReference type="PANTHER" id="PTHR47235">
    <property type="entry name" value="BLR6548 PROTEIN"/>
    <property type="match status" value="1"/>
</dbReference>
<comment type="caution">
    <text evidence="5">The sequence shown here is derived from an EMBL/GenBank/DDBJ whole genome shotgun (WGS) entry which is preliminary data.</text>
</comment>
<dbReference type="Proteomes" id="UP000003111">
    <property type="component" value="Unassembled WGS sequence"/>
</dbReference>
<comment type="similarity">
    <text evidence="1">Belongs to the leucine-binding protein family.</text>
</comment>
<dbReference type="Pfam" id="PF13458">
    <property type="entry name" value="Peripla_BP_6"/>
    <property type="match status" value="1"/>
</dbReference>
<evidence type="ECO:0000259" key="4">
    <source>
        <dbReference type="Pfam" id="PF13458"/>
    </source>
</evidence>
<gene>
    <name evidence="5" type="ORF">HMPREF0063_10185</name>
</gene>
<reference evidence="5" key="1">
    <citation type="submission" date="2010-08" db="EMBL/GenBank/DDBJ databases">
        <authorList>
            <person name="Muzny D."/>
            <person name="Qin X."/>
            <person name="Buhay C."/>
            <person name="Dugan-Rocha S."/>
            <person name="Ding Y."/>
            <person name="Chen G."/>
            <person name="Hawes A."/>
            <person name="Holder M."/>
            <person name="Jhangiani S."/>
            <person name="Johnson A."/>
            <person name="Khan Z."/>
            <person name="Li Z."/>
            <person name="Liu W."/>
            <person name="Liu X."/>
            <person name="Perez L."/>
            <person name="Shen H."/>
            <person name="Wang Q."/>
            <person name="Watt J."/>
            <person name="Xi L."/>
            <person name="Xin Y."/>
            <person name="Zhou J."/>
            <person name="Deng J."/>
            <person name="Jiang H."/>
            <person name="Liu Y."/>
            <person name="Qu J."/>
            <person name="Song X.-Z."/>
            <person name="Zhang L."/>
            <person name="Villasana D."/>
            <person name="Johnson A."/>
            <person name="Liu J."/>
            <person name="Liyanage D."/>
            <person name="Lorensuhewa L."/>
            <person name="Robinson T."/>
            <person name="Song A."/>
            <person name="Song B.-B."/>
            <person name="Dinh H."/>
            <person name="Thornton R."/>
            <person name="Coyle M."/>
            <person name="Francisco L."/>
            <person name="Jackson L."/>
            <person name="Javaid M."/>
            <person name="Korchina V."/>
            <person name="Kovar C."/>
            <person name="Mata R."/>
            <person name="Mathew T."/>
            <person name="Ngo R."/>
            <person name="Nguyen L."/>
            <person name="Nguyen N."/>
            <person name="Okwuonu G."/>
            <person name="Ongeri F."/>
            <person name="Pham C."/>
            <person name="Simmons D."/>
            <person name="Wilczek-Boney K."/>
            <person name="Hale W."/>
            <person name="Jakkamsetti A."/>
            <person name="Pham P."/>
            <person name="Ruth R."/>
            <person name="San Lucas F."/>
            <person name="Warren J."/>
            <person name="Zhang J."/>
            <person name="Zhao Z."/>
            <person name="Zhou C."/>
            <person name="Zhu D."/>
            <person name="Lee S."/>
            <person name="Bess C."/>
            <person name="Blankenburg K."/>
            <person name="Forbes L."/>
            <person name="Fu Q."/>
            <person name="Gubbala S."/>
            <person name="Hirani K."/>
            <person name="Jayaseelan J.C."/>
            <person name="Lara F."/>
            <person name="Munidasa M."/>
            <person name="Palculict T."/>
            <person name="Patil S."/>
            <person name="Pu L.-L."/>
            <person name="Saada N."/>
            <person name="Tang L."/>
            <person name="Weissenberger G."/>
            <person name="Zhu Y."/>
            <person name="Hemphill L."/>
            <person name="Shang Y."/>
            <person name="Youmans B."/>
            <person name="Ayvaz T."/>
            <person name="Ross M."/>
            <person name="Santibanez J."/>
            <person name="Aqrawi P."/>
            <person name="Gross S."/>
            <person name="Joshi V."/>
            <person name="Fowler G."/>
            <person name="Nazareth L."/>
            <person name="Reid J."/>
            <person name="Worley K."/>
            <person name="Petrosino J."/>
            <person name="Highlander S."/>
            <person name="Gibbs R."/>
        </authorList>
    </citation>
    <scope>NUCLEOTIDE SEQUENCE [LARGE SCALE GENOMIC DNA]</scope>
    <source>
        <strain evidence="5">DSM 15272</strain>
    </source>
</reference>
<dbReference type="HOGENOM" id="CLU_627958_0_0_11"/>
<dbReference type="STRING" id="585531.HMPREF0063_10185"/>
<proteinExistence type="inferred from homology"/>
<dbReference type="SUPFAM" id="SSF53822">
    <property type="entry name" value="Periplasmic binding protein-like I"/>
    <property type="match status" value="1"/>
</dbReference>
<feature type="signal peptide" evidence="3">
    <location>
        <begin position="1"/>
        <end position="28"/>
    </location>
</feature>